<evidence type="ECO:0000259" key="2">
    <source>
        <dbReference type="PROSITE" id="PS51168"/>
    </source>
</evidence>
<dbReference type="Proteomes" id="UP000006512">
    <property type="component" value="Unassembled WGS sequence"/>
</dbReference>
<evidence type="ECO:0000256" key="1">
    <source>
        <dbReference type="ARBA" id="ARBA00012404"/>
    </source>
</evidence>
<dbReference type="HOGENOM" id="CLU_1044655_0_0_5"/>
<dbReference type="Gene3D" id="1.20.59.10">
    <property type="entry name" value="Chorismate mutase"/>
    <property type="match status" value="1"/>
</dbReference>
<dbReference type="GO" id="GO:0046417">
    <property type="term" value="P:chorismate metabolic process"/>
    <property type="evidence" value="ECO:0007669"/>
    <property type="project" value="InterPro"/>
</dbReference>
<keyword evidence="4" id="KW-1185">Reference proteome</keyword>
<dbReference type="EMBL" id="GL883077">
    <property type="protein sequence ID" value="EGF92496.1"/>
    <property type="molecule type" value="Genomic_DNA"/>
</dbReference>
<protein>
    <recommendedName>
        <fullName evidence="1">chorismate mutase</fullName>
        <ecNumber evidence="1">5.4.99.5</ecNumber>
    </recommendedName>
</protein>
<dbReference type="eggNOG" id="COG1605">
    <property type="taxonomic scope" value="Bacteria"/>
</dbReference>
<dbReference type="STRING" id="715226.ABI_09330"/>
<dbReference type="RefSeq" id="WP_006271673.1">
    <property type="nucleotide sequence ID" value="NZ_GL883077.1"/>
</dbReference>
<dbReference type="InterPro" id="IPR036979">
    <property type="entry name" value="CM_dom_sf"/>
</dbReference>
<evidence type="ECO:0000313" key="3">
    <source>
        <dbReference type="EMBL" id="EGF92496.1"/>
    </source>
</evidence>
<dbReference type="EC" id="5.4.99.5" evidence="1"/>
<dbReference type="InterPro" id="IPR036263">
    <property type="entry name" value="Chorismate_II_sf"/>
</dbReference>
<proteinExistence type="predicted"/>
<dbReference type="OrthoDB" id="7268348at2"/>
<dbReference type="InterPro" id="IPR002701">
    <property type="entry name" value="CM_II_prokaryot"/>
</dbReference>
<sequence length="262" mass="28321">MTTLTDLRAQIDALDADLLRLVDARAALGKAIGEAKAREDTATETVSLLRPDREAILIRKLLAMPRSAASDSVVVRVWRELISENLRIQGQARGGLHLNLSAKEHSRETLVWARERFGFAPSFGYVDDAVAAVTAARDVRHISVLSLDPRGGAWWARLLAEKSVRIIAALPEVASARPHAVAMAAIAPEPTGDDITFWVSDSGERETRIIEDLGERGFAADWVCSAQGLKLFSLLGFVQENDARLQGALGSLTGIIGAAPRI</sequence>
<dbReference type="AlphaFoldDB" id="F4QGP4"/>
<dbReference type="PROSITE" id="PS51168">
    <property type="entry name" value="CHORISMATE_MUT_2"/>
    <property type="match status" value="1"/>
</dbReference>
<organism evidence="3 4">
    <name type="scientific">Asticcacaulis biprosthecium C19</name>
    <dbReference type="NCBI Taxonomy" id="715226"/>
    <lineage>
        <taxon>Bacteria</taxon>
        <taxon>Pseudomonadati</taxon>
        <taxon>Pseudomonadota</taxon>
        <taxon>Alphaproteobacteria</taxon>
        <taxon>Caulobacterales</taxon>
        <taxon>Caulobacteraceae</taxon>
        <taxon>Asticcacaulis</taxon>
    </lineage>
</organism>
<gene>
    <name evidence="3" type="ORF">ABI_09330</name>
</gene>
<evidence type="ECO:0000313" key="4">
    <source>
        <dbReference type="Proteomes" id="UP000006512"/>
    </source>
</evidence>
<dbReference type="Pfam" id="PF01817">
    <property type="entry name" value="CM_2"/>
    <property type="match status" value="1"/>
</dbReference>
<reference evidence="4" key="1">
    <citation type="submission" date="2011-03" db="EMBL/GenBank/DDBJ databases">
        <title>Draft genome sequence of Brevundimonas diminuta.</title>
        <authorList>
            <person name="Brown P.J.B."/>
            <person name="Buechlein A."/>
            <person name="Hemmerich C."/>
            <person name="Brun Y.V."/>
        </authorList>
    </citation>
    <scope>NUCLEOTIDE SEQUENCE [LARGE SCALE GENOMIC DNA]</scope>
    <source>
        <strain evidence="4">C19</strain>
    </source>
</reference>
<feature type="domain" description="Chorismate mutase" evidence="2">
    <location>
        <begin position="1"/>
        <end position="93"/>
    </location>
</feature>
<accession>F4QGP4</accession>
<name>F4QGP4_9CAUL</name>
<dbReference type="SUPFAM" id="SSF48600">
    <property type="entry name" value="Chorismate mutase II"/>
    <property type="match status" value="1"/>
</dbReference>
<dbReference type="GO" id="GO:0004106">
    <property type="term" value="F:chorismate mutase activity"/>
    <property type="evidence" value="ECO:0007669"/>
    <property type="project" value="UniProtKB-EC"/>
</dbReference>
<dbReference type="SMART" id="SM00830">
    <property type="entry name" value="CM_2"/>
    <property type="match status" value="1"/>
</dbReference>